<organism evidence="2 3">
    <name type="scientific">Leeuwenhoekiella parthenopeia</name>
    <dbReference type="NCBI Taxonomy" id="2890320"/>
    <lineage>
        <taxon>Bacteria</taxon>
        <taxon>Pseudomonadati</taxon>
        <taxon>Bacteroidota</taxon>
        <taxon>Flavobacteriia</taxon>
        <taxon>Flavobacteriales</taxon>
        <taxon>Flavobacteriaceae</taxon>
        <taxon>Leeuwenhoekiella</taxon>
    </lineage>
</organism>
<evidence type="ECO:0000313" key="2">
    <source>
        <dbReference type="EMBL" id="MCC4214705.1"/>
    </source>
</evidence>
<dbReference type="Gene3D" id="1.10.287.130">
    <property type="match status" value="1"/>
</dbReference>
<dbReference type="InterPro" id="IPR003018">
    <property type="entry name" value="GAF"/>
</dbReference>
<dbReference type="SUPFAM" id="SSF47384">
    <property type="entry name" value="Homodimeric domain of signal transducing histidine kinase"/>
    <property type="match status" value="1"/>
</dbReference>
<evidence type="ECO:0000259" key="1">
    <source>
        <dbReference type="Pfam" id="PF01590"/>
    </source>
</evidence>
<name>A0ABS8GYG1_9FLAO</name>
<protein>
    <submittedName>
        <fullName evidence="2">GAF domain-containing protein</fullName>
    </submittedName>
</protein>
<dbReference type="Pfam" id="PF01590">
    <property type="entry name" value="GAF"/>
    <property type="match status" value="1"/>
</dbReference>
<dbReference type="RefSeq" id="WP_228231761.1">
    <property type="nucleotide sequence ID" value="NZ_JAJGMW010000038.1"/>
</dbReference>
<gene>
    <name evidence="2" type="ORF">LLW17_18430</name>
</gene>
<dbReference type="Proteomes" id="UP001197770">
    <property type="component" value="Unassembled WGS sequence"/>
</dbReference>
<dbReference type="SUPFAM" id="SSF55785">
    <property type="entry name" value="PYP-like sensor domain (PAS domain)"/>
    <property type="match status" value="1"/>
</dbReference>
<reference evidence="2 3" key="1">
    <citation type="submission" date="2021-11" db="EMBL/GenBank/DDBJ databases">
        <title>Seasonal and diel survey of microbial diversity of the Tyrrhenian coast.</title>
        <authorList>
            <person name="Gattoni G."/>
            <person name="Corral P."/>
        </authorList>
    </citation>
    <scope>NUCLEOTIDE SEQUENCE [LARGE SCALE GENOMIC DNA]</scope>
    <source>
        <strain evidence="2 3">Mr9</strain>
    </source>
</reference>
<dbReference type="InterPro" id="IPR036097">
    <property type="entry name" value="HisK_dim/P_sf"/>
</dbReference>
<dbReference type="Gene3D" id="3.30.450.40">
    <property type="match status" value="1"/>
</dbReference>
<dbReference type="EMBL" id="JAJGMW010000038">
    <property type="protein sequence ID" value="MCC4214705.1"/>
    <property type="molecule type" value="Genomic_DNA"/>
</dbReference>
<dbReference type="Gene3D" id="3.30.450.20">
    <property type="entry name" value="PAS domain"/>
    <property type="match status" value="1"/>
</dbReference>
<feature type="domain" description="GAF" evidence="1">
    <location>
        <begin position="38"/>
        <end position="147"/>
    </location>
</feature>
<evidence type="ECO:0000313" key="3">
    <source>
        <dbReference type="Proteomes" id="UP001197770"/>
    </source>
</evidence>
<dbReference type="PANTHER" id="PTHR43102:SF2">
    <property type="entry name" value="GAF DOMAIN-CONTAINING PROTEIN"/>
    <property type="match status" value="1"/>
</dbReference>
<dbReference type="SUPFAM" id="SSF55781">
    <property type="entry name" value="GAF domain-like"/>
    <property type="match status" value="1"/>
</dbReference>
<dbReference type="InterPro" id="IPR029016">
    <property type="entry name" value="GAF-like_dom_sf"/>
</dbReference>
<proteinExistence type="predicted"/>
<keyword evidence="3" id="KW-1185">Reference proteome</keyword>
<comment type="caution">
    <text evidence="2">The sequence shown here is derived from an EMBL/GenBank/DDBJ whole genome shotgun (WGS) entry which is preliminary data.</text>
</comment>
<sequence length="368" mass="41768">MLESLRLKELFDYKVLDTPPEKELDDIAYLASVICEKPVGIISLVDKDRNWFKAKHGTDMTQTDRMGSFCQHTFGNHDEVMIINDATTDERFKCSPLVVENPNIRFYAGAPLLSEKGYVLGALCVIDTIPGDLAPEKVKALKLLAEKAMDYLNTRKIILNQKNALDDSAQVLKNLTDDAPGVLLKFQLSRQHFNLNFISKGVDQLGENLSAESLAKNPQLFLDVIYASDKRMLKRTLAKAAICQKPFVLEFRIEHPVNGLQWYLAKASAQKDRNGPVWYGTIQNITQQLEYQKAMEQISFDISHILRSPVTNLLGLSNVIGMERNTLTEAKLQGYSEYIQTVSNELDQFTRNLNAIYEEKKRMLFGRN</sequence>
<dbReference type="InterPro" id="IPR035965">
    <property type="entry name" value="PAS-like_dom_sf"/>
</dbReference>
<accession>A0ABS8GYG1</accession>
<dbReference type="PANTHER" id="PTHR43102">
    <property type="entry name" value="SLR1143 PROTEIN"/>
    <property type="match status" value="1"/>
</dbReference>